<dbReference type="GO" id="GO:0003954">
    <property type="term" value="F:NADH dehydrogenase activity"/>
    <property type="evidence" value="ECO:0007669"/>
    <property type="project" value="TreeGrafter"/>
</dbReference>
<feature type="transmembrane region" description="Helical" evidence="16">
    <location>
        <begin position="372"/>
        <end position="397"/>
    </location>
</feature>
<evidence type="ECO:0000256" key="15">
    <source>
        <dbReference type="ARBA" id="ARBA00049551"/>
    </source>
</evidence>
<proteinExistence type="inferred from homology"/>
<evidence type="ECO:0000256" key="9">
    <source>
        <dbReference type="ARBA" id="ARBA00022982"/>
    </source>
</evidence>
<feature type="transmembrane region" description="Helical" evidence="16">
    <location>
        <begin position="253"/>
        <end position="271"/>
    </location>
</feature>
<dbReference type="Pfam" id="PF00662">
    <property type="entry name" value="Proton_antipo_N"/>
    <property type="match status" value="1"/>
</dbReference>
<feature type="transmembrane region" description="Helical" evidence="16">
    <location>
        <begin position="113"/>
        <end position="130"/>
    </location>
</feature>
<dbReference type="PANTHER" id="PTHR42829:SF2">
    <property type="entry name" value="NADH-UBIQUINONE OXIDOREDUCTASE CHAIN 5"/>
    <property type="match status" value="1"/>
</dbReference>
<keyword evidence="12 16" id="KW-0830">Ubiquinone</keyword>
<dbReference type="InterPro" id="IPR003945">
    <property type="entry name" value="NU5C-like"/>
</dbReference>
<dbReference type="Pfam" id="PF06455">
    <property type="entry name" value="NADH5_C"/>
    <property type="match status" value="1"/>
</dbReference>
<dbReference type="PRINTS" id="PR01435">
    <property type="entry name" value="NPOXDRDTASE5"/>
</dbReference>
<accession>A0A0E3M3Y9</accession>
<feature type="transmembrane region" description="Helical" evidence="16">
    <location>
        <begin position="167"/>
        <end position="189"/>
    </location>
</feature>
<comment type="similarity">
    <text evidence="16">Belongs to the complex I subunit 5 family.</text>
</comment>
<sequence>MYLLIVVIPLVGTLITGLCGRWLGRKGSNFFSTACVVFCFFLALIAFFEVGICGAPCYLSLSPWISSGALNVSWGFMFDSLTTTMLVVITSISSLVHLYSIQYMEYDPHCPRFMSFLEIFTFFMIMLVTADNFVQMFLGWEGVGLASYLLINFWYTRLCANQAAVKALLVNRVGDFGLSLGIFTIFYLFGSVDYEVVFSSASLYSACAIYIFGIPINLLTLIGTFLLIGAVGKSAQLGLHTWLPDAMEGPTPVSALIHAATMVTAGVFLLVRCSPLIELAPNVLFLTTLLGSSTAFFASIVGVFQNDIKRVIAYSTCSQLGYMVFVCGLSYYNVGMFHLVNHAFFKALLFLSAGSVIHALSNEQDMRRMGSLITSLPITYSAMLIGSLSLAGFPFLTGFYSKDLIIEITQISYYSNIYTTFGIFACWFANISVFFTAFYTFRVLFLTFIKNSNSYREPLNSIHEPSTLILIPLIFLAGASIFVGFVTKDLFVGVGSNFWGNAISILPASCNFLEVEFMGVLTKWLPFILSSFGALSAYAISIGSFKNHVDFAYNHWFRKLAFTLNKKLYWDKLYNAFVVSPLMQFGYNISFKNIDRGFVELIGPYGTSKTINEWSSKIIKIQTGQITHYTLFIIFGLCTLLFLLPFWAFLNALIDIRLIAFCFFALFSAWPSKAFLT</sequence>
<dbReference type="EC" id="7.1.1.2" evidence="2 16"/>
<comment type="subcellular location">
    <subcellularLocation>
        <location evidence="1">Mitochondrion inner membrane</location>
        <topology evidence="1">Multi-pass membrane protein</topology>
    </subcellularLocation>
</comment>
<dbReference type="PANTHER" id="PTHR42829">
    <property type="entry name" value="NADH-UBIQUINONE OXIDOREDUCTASE CHAIN 5"/>
    <property type="match status" value="1"/>
</dbReference>
<dbReference type="AlphaFoldDB" id="A0A0E3M3Y9"/>
<dbReference type="GeneID" id="24143482"/>
<feature type="domain" description="NADH-Ubiquinone oxidoreductase (complex I) chain 5 N-terminal" evidence="18">
    <location>
        <begin position="64"/>
        <end position="114"/>
    </location>
</feature>
<reference evidence="20" key="1">
    <citation type="submission" date="2015-01" db="EMBL/GenBank/DDBJ databases">
        <title>Complete Mitochondrial Genome of Bangia fuscopurpurea OUPT01: Insights of Evolution And Variant Exploration Among Bangiaceae Algae.</title>
        <authorList>
            <person name="Bi G."/>
            <person name="Cao M."/>
            <person name="Mao Y."/>
        </authorList>
    </citation>
    <scope>NUCLEOTIDE SEQUENCE</scope>
    <source>
        <strain evidence="20">OUPT01</strain>
    </source>
</reference>
<feature type="domain" description="NADH dehydrogenase subunit 5 C-terminal" evidence="19">
    <location>
        <begin position="439"/>
        <end position="643"/>
    </location>
</feature>
<keyword evidence="10 16" id="KW-1133">Transmembrane helix</keyword>
<feature type="transmembrane region" description="Helical" evidence="16">
    <location>
        <begin position="283"/>
        <end position="304"/>
    </location>
</feature>
<dbReference type="InterPro" id="IPR010934">
    <property type="entry name" value="NADH_DH_su5_C"/>
</dbReference>
<name>A0A0E3M3Y9_BANFU</name>
<dbReference type="InterPro" id="IPR001516">
    <property type="entry name" value="Proton_antipo_N"/>
</dbReference>
<feature type="transmembrane region" description="Helical" evidence="16">
    <location>
        <begin position="466"/>
        <end position="486"/>
    </location>
</feature>
<keyword evidence="5" id="KW-0679">Respiratory chain</keyword>
<evidence type="ECO:0000256" key="7">
    <source>
        <dbReference type="ARBA" id="ARBA00022792"/>
    </source>
</evidence>
<feature type="transmembrane region" description="Helical" evidence="16">
    <location>
        <begin position="136"/>
        <end position="155"/>
    </location>
</feature>
<comment type="function">
    <text evidence="16">Core subunit of the mitochondrial membrane respiratory chain NADH dehydrogenase (Complex I) which catalyzes electron transfer from NADH through the respiratory chain, using ubiquinone as an electron acceptor. Essential for the catalytic activity and assembly of complex I.</text>
</comment>
<evidence type="ECO:0000256" key="11">
    <source>
        <dbReference type="ARBA" id="ARBA00023027"/>
    </source>
</evidence>
<dbReference type="NCBIfam" id="TIGR01974">
    <property type="entry name" value="NDH_I_L"/>
    <property type="match status" value="1"/>
</dbReference>
<dbReference type="Pfam" id="PF00361">
    <property type="entry name" value="Proton_antipo_M"/>
    <property type="match status" value="1"/>
</dbReference>
<feature type="transmembrane region" description="Helical" evidence="16">
    <location>
        <begin position="36"/>
        <end position="61"/>
    </location>
</feature>
<feature type="transmembrane region" description="Helical" evidence="16">
    <location>
        <begin position="656"/>
        <end position="676"/>
    </location>
</feature>
<keyword evidence="14 16" id="KW-0472">Membrane</keyword>
<dbReference type="NCBIfam" id="NF005141">
    <property type="entry name" value="PRK06590.1"/>
    <property type="match status" value="1"/>
</dbReference>
<keyword evidence="8" id="KW-1278">Translocase</keyword>
<keyword evidence="9" id="KW-0249">Electron transport</keyword>
<comment type="catalytic activity">
    <reaction evidence="15 16">
        <text>a ubiquinone + NADH + 5 H(+)(in) = a ubiquinol + NAD(+) + 4 H(+)(out)</text>
        <dbReference type="Rhea" id="RHEA:29091"/>
        <dbReference type="Rhea" id="RHEA-COMP:9565"/>
        <dbReference type="Rhea" id="RHEA-COMP:9566"/>
        <dbReference type="ChEBI" id="CHEBI:15378"/>
        <dbReference type="ChEBI" id="CHEBI:16389"/>
        <dbReference type="ChEBI" id="CHEBI:17976"/>
        <dbReference type="ChEBI" id="CHEBI:57540"/>
        <dbReference type="ChEBI" id="CHEBI:57945"/>
        <dbReference type="EC" id="7.1.1.2"/>
    </reaction>
</comment>
<keyword evidence="7" id="KW-0999">Mitochondrion inner membrane</keyword>
<organism evidence="20">
    <name type="scientific">Bangia fuscopurpurea</name>
    <name type="common">Red alga</name>
    <name type="synonym">Conferva fuscopurpurea</name>
    <dbReference type="NCBI Taxonomy" id="101920"/>
    <lineage>
        <taxon>Eukaryota</taxon>
        <taxon>Rhodophyta</taxon>
        <taxon>Bangiophyceae</taxon>
        <taxon>Bangiales</taxon>
        <taxon>Bangiaceae</taxon>
        <taxon>Bangia</taxon>
    </lineage>
</organism>
<dbReference type="EMBL" id="KP710961">
    <property type="protein sequence ID" value="AKA66492.1"/>
    <property type="molecule type" value="Genomic_DNA"/>
</dbReference>
<feature type="transmembrane region" description="Helical" evidence="16">
    <location>
        <begin position="81"/>
        <end position="101"/>
    </location>
</feature>
<geneLocation type="mitochondrion" evidence="20"/>
<dbReference type="Gene3D" id="1.20.5.2700">
    <property type="match status" value="1"/>
</dbReference>
<feature type="transmembrane region" description="Helical" evidence="16">
    <location>
        <begin position="524"/>
        <end position="545"/>
    </location>
</feature>
<keyword evidence="4 16" id="KW-0813">Transport</keyword>
<evidence type="ECO:0000259" key="19">
    <source>
        <dbReference type="Pfam" id="PF06455"/>
    </source>
</evidence>
<evidence type="ECO:0000256" key="8">
    <source>
        <dbReference type="ARBA" id="ARBA00022967"/>
    </source>
</evidence>
<dbReference type="GO" id="GO:0015990">
    <property type="term" value="P:electron transport coupled proton transport"/>
    <property type="evidence" value="ECO:0007669"/>
    <property type="project" value="TreeGrafter"/>
</dbReference>
<evidence type="ECO:0000256" key="1">
    <source>
        <dbReference type="ARBA" id="ARBA00004448"/>
    </source>
</evidence>
<dbReference type="InterPro" id="IPR001750">
    <property type="entry name" value="ND/Mrp_TM"/>
</dbReference>
<feature type="transmembrane region" description="Helical" evidence="16">
    <location>
        <begin position="629"/>
        <end position="650"/>
    </location>
</feature>
<dbReference type="GO" id="GO:0008137">
    <property type="term" value="F:NADH dehydrogenase (ubiquinone) activity"/>
    <property type="evidence" value="ECO:0007669"/>
    <property type="project" value="UniProtKB-EC"/>
</dbReference>
<evidence type="ECO:0000256" key="3">
    <source>
        <dbReference type="ARBA" id="ARBA00021096"/>
    </source>
</evidence>
<dbReference type="GO" id="GO:0005743">
    <property type="term" value="C:mitochondrial inner membrane"/>
    <property type="evidence" value="ECO:0007669"/>
    <property type="project" value="UniProtKB-SubCell"/>
</dbReference>
<evidence type="ECO:0000259" key="18">
    <source>
        <dbReference type="Pfam" id="PF00662"/>
    </source>
</evidence>
<evidence type="ECO:0000313" key="20">
    <source>
        <dbReference type="EMBL" id="AKA66492.1"/>
    </source>
</evidence>
<evidence type="ECO:0000256" key="5">
    <source>
        <dbReference type="ARBA" id="ARBA00022660"/>
    </source>
</evidence>
<feature type="transmembrane region" description="Helical" evidence="16">
    <location>
        <begin position="6"/>
        <end position="24"/>
    </location>
</feature>
<evidence type="ECO:0000256" key="2">
    <source>
        <dbReference type="ARBA" id="ARBA00012944"/>
    </source>
</evidence>
<dbReference type="InterPro" id="IPR018393">
    <property type="entry name" value="NADHpl_OxRdtase_5_subgr"/>
</dbReference>
<keyword evidence="13 16" id="KW-0496">Mitochondrion</keyword>
<feature type="transmembrane region" description="Helical" evidence="16">
    <location>
        <begin position="417"/>
        <end position="445"/>
    </location>
</feature>
<protein>
    <recommendedName>
        <fullName evidence="3 16">NADH-ubiquinone oxidoreductase chain 5</fullName>
        <ecNumber evidence="2 16">7.1.1.2</ecNumber>
    </recommendedName>
</protein>
<evidence type="ECO:0000256" key="6">
    <source>
        <dbReference type="ARBA" id="ARBA00022692"/>
    </source>
</evidence>
<dbReference type="RefSeq" id="YP_009132727.1">
    <property type="nucleotide sequence ID" value="NC_026905.1"/>
</dbReference>
<evidence type="ECO:0000256" key="12">
    <source>
        <dbReference type="ARBA" id="ARBA00023075"/>
    </source>
</evidence>
<dbReference type="GO" id="GO:0042773">
    <property type="term" value="P:ATP synthesis coupled electron transport"/>
    <property type="evidence" value="ECO:0007669"/>
    <property type="project" value="InterPro"/>
</dbReference>
<feature type="transmembrane region" description="Helical" evidence="16">
    <location>
        <begin position="343"/>
        <end position="360"/>
    </location>
</feature>
<evidence type="ECO:0000256" key="16">
    <source>
        <dbReference type="RuleBase" id="RU003404"/>
    </source>
</evidence>
<dbReference type="PRINTS" id="PR01434">
    <property type="entry name" value="NADHDHGNASE5"/>
</dbReference>
<keyword evidence="11 16" id="KW-0520">NAD</keyword>
<gene>
    <name evidence="20" type="primary">nad5</name>
</gene>
<feature type="domain" description="NADH:quinone oxidoreductase/Mrp antiporter transmembrane" evidence="17">
    <location>
        <begin position="130"/>
        <end position="410"/>
    </location>
</feature>
<evidence type="ECO:0000256" key="13">
    <source>
        <dbReference type="ARBA" id="ARBA00023128"/>
    </source>
</evidence>
<evidence type="ECO:0000256" key="10">
    <source>
        <dbReference type="ARBA" id="ARBA00022989"/>
    </source>
</evidence>
<keyword evidence="6 16" id="KW-0812">Transmembrane</keyword>
<feature type="transmembrane region" description="Helical" evidence="16">
    <location>
        <begin position="311"/>
        <end position="331"/>
    </location>
</feature>
<evidence type="ECO:0000256" key="14">
    <source>
        <dbReference type="ARBA" id="ARBA00023136"/>
    </source>
</evidence>
<evidence type="ECO:0000256" key="4">
    <source>
        <dbReference type="ARBA" id="ARBA00022448"/>
    </source>
</evidence>
<feature type="transmembrane region" description="Helical" evidence="16">
    <location>
        <begin position="209"/>
        <end position="232"/>
    </location>
</feature>
<evidence type="ECO:0000259" key="17">
    <source>
        <dbReference type="Pfam" id="PF00361"/>
    </source>
</evidence>